<gene>
    <name evidence="2" type="ORF">DSOL_2147</name>
</gene>
<dbReference type="InterPro" id="IPR052930">
    <property type="entry name" value="TA_antitoxin_MntA"/>
</dbReference>
<evidence type="ECO:0000313" key="2">
    <source>
        <dbReference type="EMBL" id="OLN31852.1"/>
    </source>
</evidence>
<name>A0A1Q8QWY5_9FIRM</name>
<evidence type="ECO:0000259" key="1">
    <source>
        <dbReference type="Pfam" id="PF18765"/>
    </source>
</evidence>
<dbReference type="AlphaFoldDB" id="A0A1Q8QWY5"/>
<reference evidence="2 3" key="1">
    <citation type="submission" date="2016-09" db="EMBL/GenBank/DDBJ databases">
        <title>Complete genome of Desulfosporosinus sp. OL.</title>
        <authorList>
            <person name="Mardanov A."/>
            <person name="Beletsky A."/>
            <person name="Panova A."/>
            <person name="Karnachuk O."/>
            <person name="Ravin N."/>
        </authorList>
    </citation>
    <scope>NUCLEOTIDE SEQUENCE [LARGE SCALE GENOMIC DNA]</scope>
    <source>
        <strain evidence="2 3">OL</strain>
    </source>
</reference>
<dbReference type="OrthoDB" id="9816197at2"/>
<protein>
    <recommendedName>
        <fullName evidence="1">Polymerase beta nucleotidyltransferase domain-containing protein</fullName>
    </recommendedName>
</protein>
<dbReference type="InterPro" id="IPR041633">
    <property type="entry name" value="Polbeta"/>
</dbReference>
<dbReference type="CDD" id="cd05403">
    <property type="entry name" value="NT_KNTase_like"/>
    <property type="match status" value="1"/>
</dbReference>
<comment type="caution">
    <text evidence="2">The sequence shown here is derived from an EMBL/GenBank/DDBJ whole genome shotgun (WGS) entry which is preliminary data.</text>
</comment>
<sequence length="140" mass="16054">MTDSLVLNSTQIETIVHTLNKLIDPWIIILFGSYTKGRAREESDIDIAFLTDQKVDEYQSFCIAQELAELIGKSIDCVNLHSASTVFQVQVIGHGKVLYCKDETRRMYYFLRTLKEYALLNEERATILKQIKERGTIYGG</sequence>
<dbReference type="STRING" id="1888891.DSOL_2147"/>
<dbReference type="PANTHER" id="PTHR43852:SF2">
    <property type="entry name" value="PROTEIN ADENYLYLTRANSFERASE MNTA"/>
    <property type="match status" value="1"/>
</dbReference>
<dbReference type="Pfam" id="PF18765">
    <property type="entry name" value="Polbeta"/>
    <property type="match status" value="1"/>
</dbReference>
<proteinExistence type="predicted"/>
<organism evidence="2 3">
    <name type="scientific">Desulfosporosinus metallidurans</name>
    <dbReference type="NCBI Taxonomy" id="1888891"/>
    <lineage>
        <taxon>Bacteria</taxon>
        <taxon>Bacillati</taxon>
        <taxon>Bacillota</taxon>
        <taxon>Clostridia</taxon>
        <taxon>Eubacteriales</taxon>
        <taxon>Desulfitobacteriaceae</taxon>
        <taxon>Desulfosporosinus</taxon>
    </lineage>
</organism>
<accession>A0A1Q8QWY5</accession>
<dbReference type="RefSeq" id="WP_075364789.1">
    <property type="nucleotide sequence ID" value="NZ_MLBF01000013.1"/>
</dbReference>
<evidence type="ECO:0000313" key="3">
    <source>
        <dbReference type="Proteomes" id="UP000186102"/>
    </source>
</evidence>
<dbReference type="Gene3D" id="3.30.460.10">
    <property type="entry name" value="Beta Polymerase, domain 2"/>
    <property type="match status" value="1"/>
</dbReference>
<dbReference type="NCBIfam" id="NF047752">
    <property type="entry name" value="MntA_antitoxin"/>
    <property type="match status" value="1"/>
</dbReference>
<feature type="domain" description="Polymerase beta nucleotidyltransferase" evidence="1">
    <location>
        <begin position="13"/>
        <end position="103"/>
    </location>
</feature>
<dbReference type="InterPro" id="IPR043519">
    <property type="entry name" value="NT_sf"/>
</dbReference>
<keyword evidence="3" id="KW-1185">Reference proteome</keyword>
<dbReference type="SUPFAM" id="SSF81301">
    <property type="entry name" value="Nucleotidyltransferase"/>
    <property type="match status" value="1"/>
</dbReference>
<dbReference type="PANTHER" id="PTHR43852">
    <property type="entry name" value="NUCLEOTIDYLTRANSFERASE"/>
    <property type="match status" value="1"/>
</dbReference>
<dbReference type="EMBL" id="MLBF01000013">
    <property type="protein sequence ID" value="OLN31852.1"/>
    <property type="molecule type" value="Genomic_DNA"/>
</dbReference>
<dbReference type="Proteomes" id="UP000186102">
    <property type="component" value="Unassembled WGS sequence"/>
</dbReference>